<evidence type="ECO:0000256" key="2">
    <source>
        <dbReference type="ARBA" id="ARBA00022723"/>
    </source>
</evidence>
<evidence type="ECO:0000256" key="4">
    <source>
        <dbReference type="PROSITE-ProRule" id="PRU00433"/>
    </source>
</evidence>
<accession>A0ABT8A4H8</accession>
<name>A0ABT8A4H8_9PROT</name>
<protein>
    <submittedName>
        <fullName evidence="6">C-type cytochrome</fullName>
    </submittedName>
</protein>
<keyword evidence="3 4" id="KW-0408">Iron</keyword>
<dbReference type="PROSITE" id="PS51007">
    <property type="entry name" value="CYTC"/>
    <property type="match status" value="1"/>
</dbReference>
<dbReference type="Pfam" id="PF13442">
    <property type="entry name" value="Cytochrome_CBB3"/>
    <property type="match status" value="1"/>
</dbReference>
<comment type="caution">
    <text evidence="6">The sequence shown here is derived from an EMBL/GenBank/DDBJ whole genome shotgun (WGS) entry which is preliminary data.</text>
</comment>
<keyword evidence="2 4" id="KW-0479">Metal-binding</keyword>
<organism evidence="6 7">
    <name type="scientific">Paeniroseomonas aquatica</name>
    <dbReference type="NCBI Taxonomy" id="373043"/>
    <lineage>
        <taxon>Bacteria</taxon>
        <taxon>Pseudomonadati</taxon>
        <taxon>Pseudomonadota</taxon>
        <taxon>Alphaproteobacteria</taxon>
        <taxon>Acetobacterales</taxon>
        <taxon>Acetobacteraceae</taxon>
        <taxon>Paeniroseomonas</taxon>
    </lineage>
</organism>
<feature type="domain" description="Cytochrome c" evidence="5">
    <location>
        <begin position="38"/>
        <end position="133"/>
    </location>
</feature>
<dbReference type="Proteomes" id="UP001529369">
    <property type="component" value="Unassembled WGS sequence"/>
</dbReference>
<proteinExistence type="predicted"/>
<evidence type="ECO:0000313" key="7">
    <source>
        <dbReference type="Proteomes" id="UP001529369"/>
    </source>
</evidence>
<reference evidence="7" key="1">
    <citation type="journal article" date="2019" name="Int. J. Syst. Evol. Microbiol.">
        <title>The Global Catalogue of Microorganisms (GCM) 10K type strain sequencing project: providing services to taxonomists for standard genome sequencing and annotation.</title>
        <authorList>
            <consortium name="The Broad Institute Genomics Platform"/>
            <consortium name="The Broad Institute Genome Sequencing Center for Infectious Disease"/>
            <person name="Wu L."/>
            <person name="Ma J."/>
        </authorList>
    </citation>
    <scope>NUCLEOTIDE SEQUENCE [LARGE SCALE GENOMIC DNA]</scope>
    <source>
        <strain evidence="7">CECT 7131</strain>
    </source>
</reference>
<dbReference type="EMBL" id="JAUFPN010000107">
    <property type="protein sequence ID" value="MDN3564536.1"/>
    <property type="molecule type" value="Genomic_DNA"/>
</dbReference>
<evidence type="ECO:0000256" key="3">
    <source>
        <dbReference type="ARBA" id="ARBA00023004"/>
    </source>
</evidence>
<dbReference type="Gene3D" id="1.10.760.10">
    <property type="entry name" value="Cytochrome c-like domain"/>
    <property type="match status" value="1"/>
</dbReference>
<evidence type="ECO:0000313" key="6">
    <source>
        <dbReference type="EMBL" id="MDN3564536.1"/>
    </source>
</evidence>
<gene>
    <name evidence="6" type="ORF">QWZ14_09190</name>
</gene>
<evidence type="ECO:0000256" key="1">
    <source>
        <dbReference type="ARBA" id="ARBA00022617"/>
    </source>
</evidence>
<evidence type="ECO:0000259" key="5">
    <source>
        <dbReference type="PROSITE" id="PS51007"/>
    </source>
</evidence>
<dbReference type="InterPro" id="IPR036909">
    <property type="entry name" value="Cyt_c-like_dom_sf"/>
</dbReference>
<keyword evidence="7" id="KW-1185">Reference proteome</keyword>
<dbReference type="SUPFAM" id="SSF46626">
    <property type="entry name" value="Cytochrome c"/>
    <property type="match status" value="1"/>
</dbReference>
<dbReference type="InterPro" id="IPR009056">
    <property type="entry name" value="Cyt_c-like_dom"/>
</dbReference>
<keyword evidence="1 4" id="KW-0349">Heme</keyword>
<sequence length="133" mass="14011">MRKEGWGARHCRDGILPKPLIHFCSVFKKNRKEGWGWTHASNGREYFSLPDLALLSFLIAVPAAASPPGASSCAGCHGGGALPALAGQPAEAVTAAMLAYQAGERAPTVMDRIARGFTEAEIRAIAAWVSAPP</sequence>